<evidence type="ECO:0000313" key="2">
    <source>
        <dbReference type="EMBL" id="EQD50615.1"/>
    </source>
</evidence>
<evidence type="ECO:0000259" key="1">
    <source>
        <dbReference type="Pfam" id="PF02371"/>
    </source>
</evidence>
<dbReference type="InterPro" id="IPR003346">
    <property type="entry name" value="Transposase_20"/>
</dbReference>
<dbReference type="GO" id="GO:0003677">
    <property type="term" value="F:DNA binding"/>
    <property type="evidence" value="ECO:0007669"/>
    <property type="project" value="InterPro"/>
</dbReference>
<feature type="non-terminal residue" evidence="2">
    <location>
        <position position="143"/>
    </location>
</feature>
<accession>T1B8V7</accession>
<gene>
    <name evidence="2" type="ORF">B1B_11173</name>
</gene>
<dbReference type="Pfam" id="PF02371">
    <property type="entry name" value="Transposase_20"/>
    <property type="match status" value="1"/>
</dbReference>
<reference evidence="2" key="1">
    <citation type="submission" date="2013-08" db="EMBL/GenBank/DDBJ databases">
        <authorList>
            <person name="Mendez C."/>
            <person name="Richter M."/>
            <person name="Ferrer M."/>
            <person name="Sanchez J."/>
        </authorList>
    </citation>
    <scope>NUCLEOTIDE SEQUENCE</scope>
</reference>
<dbReference type="PANTHER" id="PTHR33055:SF15">
    <property type="entry name" value="TRANSPOSASE-RELATED"/>
    <property type="match status" value="1"/>
</dbReference>
<protein>
    <submittedName>
        <fullName evidence="2">Transposase IS116/IS110/IS902 family protein</fullName>
    </submittedName>
</protein>
<sequence>MGAEISQVKNSLIGYLKRESLFQGLPDTTDHFSQERRVAMRGISFGDDRDLVLSTMLARLEFIEKLTAPLEKRIKAQAKENDDVKLLMTIPGVNFYLGSVLSSYIGDVRRFPDADHLASFFGIVPSQRDGSTIKRMGRMSKDG</sequence>
<dbReference type="GO" id="GO:0006313">
    <property type="term" value="P:DNA transposition"/>
    <property type="evidence" value="ECO:0007669"/>
    <property type="project" value="InterPro"/>
</dbReference>
<dbReference type="EMBL" id="AUZY01007237">
    <property type="protein sequence ID" value="EQD50615.1"/>
    <property type="molecule type" value="Genomic_DNA"/>
</dbReference>
<organism evidence="2">
    <name type="scientific">mine drainage metagenome</name>
    <dbReference type="NCBI Taxonomy" id="410659"/>
    <lineage>
        <taxon>unclassified sequences</taxon>
        <taxon>metagenomes</taxon>
        <taxon>ecological metagenomes</taxon>
    </lineage>
</organism>
<dbReference type="InterPro" id="IPR047650">
    <property type="entry name" value="Transpos_IS110"/>
</dbReference>
<comment type="caution">
    <text evidence="2">The sequence shown here is derived from an EMBL/GenBank/DDBJ whole genome shotgun (WGS) entry which is preliminary data.</text>
</comment>
<dbReference type="GO" id="GO:0004803">
    <property type="term" value="F:transposase activity"/>
    <property type="evidence" value="ECO:0007669"/>
    <property type="project" value="InterPro"/>
</dbReference>
<proteinExistence type="predicted"/>
<feature type="domain" description="Transposase IS116/IS110/IS902 C-terminal" evidence="1">
    <location>
        <begin position="85"/>
        <end position="143"/>
    </location>
</feature>
<dbReference type="AlphaFoldDB" id="T1B8V7"/>
<reference evidence="2" key="2">
    <citation type="journal article" date="2014" name="ISME J.">
        <title>Microbial stratification in low pH oxic and suboxic macroscopic growths along an acid mine drainage.</title>
        <authorList>
            <person name="Mendez-Garcia C."/>
            <person name="Mesa V."/>
            <person name="Sprenger R.R."/>
            <person name="Richter M."/>
            <person name="Diez M.S."/>
            <person name="Solano J."/>
            <person name="Bargiela R."/>
            <person name="Golyshina O.V."/>
            <person name="Manteca A."/>
            <person name="Ramos J.L."/>
            <person name="Gallego J.R."/>
            <person name="Llorente I."/>
            <person name="Martins Dos Santos V.A."/>
            <person name="Jensen O.N."/>
            <person name="Pelaez A.I."/>
            <person name="Sanchez J."/>
            <person name="Ferrer M."/>
        </authorList>
    </citation>
    <scope>NUCLEOTIDE SEQUENCE</scope>
</reference>
<name>T1B8V7_9ZZZZ</name>
<dbReference type="PANTHER" id="PTHR33055">
    <property type="entry name" value="TRANSPOSASE FOR INSERTION SEQUENCE ELEMENT IS1111A"/>
    <property type="match status" value="1"/>
</dbReference>